<keyword evidence="3 4" id="KW-0539">Nucleus</keyword>
<dbReference type="EMBL" id="MCGE01000037">
    <property type="protein sequence ID" value="ORZ06875.1"/>
    <property type="molecule type" value="Genomic_DNA"/>
</dbReference>
<evidence type="ECO:0000256" key="4">
    <source>
        <dbReference type="RuleBase" id="RU364035"/>
    </source>
</evidence>
<keyword evidence="4" id="KW-0653">Protein transport</keyword>
<dbReference type="GO" id="GO:0005643">
    <property type="term" value="C:nuclear pore"/>
    <property type="evidence" value="ECO:0007669"/>
    <property type="project" value="UniProtKB-SubCell"/>
</dbReference>
<keyword evidence="6" id="KW-1185">Reference proteome</keyword>
<accession>A0A1X2I118</accession>
<dbReference type="PANTHER" id="PTHR11225">
    <property type="entry name" value="NUCLEAR PORE COMPLEX PROTEIN NUP93 NUCLEOPORIN NUP93 DEAD EYE PROTEIN"/>
    <property type="match status" value="1"/>
</dbReference>
<keyword evidence="4" id="KW-0813">Transport</keyword>
<dbReference type="InterPro" id="IPR007231">
    <property type="entry name" value="Nucleoporin_int_Nup93/Nic96"/>
</dbReference>
<evidence type="ECO:0000313" key="6">
    <source>
        <dbReference type="Proteomes" id="UP000193560"/>
    </source>
</evidence>
<comment type="caution">
    <text evidence="5">The sequence shown here is derived from an EMBL/GenBank/DDBJ whole genome shotgun (WGS) entry which is preliminary data.</text>
</comment>
<proteinExistence type="inferred from homology"/>
<evidence type="ECO:0000313" key="5">
    <source>
        <dbReference type="EMBL" id="ORZ06875.1"/>
    </source>
</evidence>
<protein>
    <recommendedName>
        <fullName evidence="4">Nuclear pore protein</fullName>
    </recommendedName>
</protein>
<comment type="similarity">
    <text evidence="2 4">Belongs to the nucleoporin interacting component (NIC) family.</text>
</comment>
<evidence type="ECO:0000256" key="3">
    <source>
        <dbReference type="ARBA" id="ARBA00023242"/>
    </source>
</evidence>
<dbReference type="GO" id="GO:0017056">
    <property type="term" value="F:structural constituent of nuclear pore"/>
    <property type="evidence" value="ECO:0007669"/>
    <property type="project" value="InterPro"/>
</dbReference>
<organism evidence="5 6">
    <name type="scientific">Absidia repens</name>
    <dbReference type="NCBI Taxonomy" id="90262"/>
    <lineage>
        <taxon>Eukaryota</taxon>
        <taxon>Fungi</taxon>
        <taxon>Fungi incertae sedis</taxon>
        <taxon>Mucoromycota</taxon>
        <taxon>Mucoromycotina</taxon>
        <taxon>Mucoromycetes</taxon>
        <taxon>Mucorales</taxon>
        <taxon>Cunninghamellaceae</taxon>
        <taxon>Absidia</taxon>
    </lineage>
</organism>
<keyword evidence="4" id="KW-0472">Membrane</keyword>
<reference evidence="5 6" key="1">
    <citation type="submission" date="2016-07" db="EMBL/GenBank/DDBJ databases">
        <title>Pervasive Adenine N6-methylation of Active Genes in Fungi.</title>
        <authorList>
            <consortium name="DOE Joint Genome Institute"/>
            <person name="Mondo S.J."/>
            <person name="Dannebaum R.O."/>
            <person name="Kuo R.C."/>
            <person name="Labutti K."/>
            <person name="Haridas S."/>
            <person name="Kuo A."/>
            <person name="Salamov A."/>
            <person name="Ahrendt S.R."/>
            <person name="Lipzen A."/>
            <person name="Sullivan W."/>
            <person name="Andreopoulos W.B."/>
            <person name="Clum A."/>
            <person name="Lindquist E."/>
            <person name="Daum C."/>
            <person name="Ramamoorthy G.K."/>
            <person name="Gryganskyi A."/>
            <person name="Culley D."/>
            <person name="Magnuson J.K."/>
            <person name="James T.Y."/>
            <person name="O'Malley M.A."/>
            <person name="Stajich J.E."/>
            <person name="Spatafora J.W."/>
            <person name="Visel A."/>
            <person name="Grigoriev I.V."/>
        </authorList>
    </citation>
    <scope>NUCLEOTIDE SEQUENCE [LARGE SCALE GENOMIC DNA]</scope>
    <source>
        <strain evidence="5 6">NRRL 1336</strain>
    </source>
</reference>
<keyword evidence="4" id="KW-0509">mRNA transport</keyword>
<gene>
    <name evidence="5" type="ORF">BCR42DRAFT_426625</name>
</gene>
<dbReference type="Pfam" id="PF04097">
    <property type="entry name" value="Nic96"/>
    <property type="match status" value="1"/>
</dbReference>
<dbReference type="GO" id="GO:0006606">
    <property type="term" value="P:protein import into nucleus"/>
    <property type="evidence" value="ECO:0007669"/>
    <property type="project" value="TreeGrafter"/>
</dbReference>
<keyword evidence="4" id="KW-0811">Translocation</keyword>
<keyword evidence="4" id="KW-0906">Nuclear pore complex</keyword>
<evidence type="ECO:0000256" key="2">
    <source>
        <dbReference type="ARBA" id="ARBA00010186"/>
    </source>
</evidence>
<dbReference type="PANTHER" id="PTHR11225:SF4">
    <property type="entry name" value="NUCLEAR PORE COMPLEX PROTEIN NUP93"/>
    <property type="match status" value="1"/>
</dbReference>
<dbReference type="STRING" id="90262.A0A1X2I118"/>
<name>A0A1X2I118_9FUNG</name>
<dbReference type="Proteomes" id="UP000193560">
    <property type="component" value="Unassembled WGS sequence"/>
</dbReference>
<dbReference type="OrthoDB" id="1918363at2759"/>
<dbReference type="GO" id="GO:0016973">
    <property type="term" value="P:poly(A)+ mRNA export from nucleus"/>
    <property type="evidence" value="ECO:0007669"/>
    <property type="project" value="TreeGrafter"/>
</dbReference>
<sequence length="905" mass="103981">MSFLFKQLYENSKQLLPPTSSSLHQLPYIERELDQIDNESQLLATKTTSKTYDPYIKAHCLLAQGGVNHQEISEILKKLDTSNAFERRDDVVGANIGKYLERSYEETLKDAFESEHDLFQGFGGTFVKVDTNWTSKAQACLESWDQHTAIINTTHTSNVKRKECNKKPTSDKEKEDGICQLLNLSNIIQKLNDHRVQGNGNSNFDIVSELAPHLLSPTHKATKTTTPTISNMPRSPSSDAEEAQQLLKYITTQYGLLKGDSTWKLCDSPLDANLSKTRSTMTSISRSWLEKQFVRYIDNNLWKHAQQAKAGGNPSFAVRLLSFINFTFRKNDRWIDDRLEIAHGTPIWVYVYMLLRSGHTSLAIKYVNDHLSDFKSRSPTFTHYFMEYMDAPAKSLQRSQTIDILAEYRQMMYGNEMVDPYKLLLFKIIGRCEVNKPFPTIIRSSEDYLWLQLSLIRSPVNQEEYLNEKYDLQDLQQTINTAGPSRYDRNGNNPWIYFRVLLSTLQFEKAISYLYQFEQTRIPAVHYAIALAYYGLLNIPKDPIISGADIVLETNQQITFNFARLIHDYVKAAFVDQQRTGDTTTDIEQAALQYTYLLTLYKEENMTRLAFLSIQNLVLGFVHGESILGTSTPHQGRKPGLIDRYTRILGIQDESEYSKHILHPIGDRLVKKGRYPEAIHVYRLSNDDNKVIDVLIKELGDTLWTTIKEVISVRMNSGLHQHTSPVPLRQHQKSLVDLAQTALQHCDAHLATESTMENNKKHLVRAFILLFKGIWFYEENKYEEAFWSIQNAGILPLAESITLGQIQSMCDQMARLGKQEGDALYKLLPELVLVSTDILYSIWQSLTDIPDYRTCMMPHIHQVKQQVRNLLIFIGLMPSKIPAETVEQLNRVETKMTTMSDQSFL</sequence>
<comment type="subcellular location">
    <subcellularLocation>
        <location evidence="1">Nucleus envelope</location>
    </subcellularLocation>
    <subcellularLocation>
        <location evidence="4">Nucleus</location>
        <location evidence="4">Nuclear pore complex</location>
    </subcellularLocation>
</comment>
<evidence type="ECO:0000256" key="1">
    <source>
        <dbReference type="ARBA" id="ARBA00004259"/>
    </source>
</evidence>
<dbReference type="AlphaFoldDB" id="A0A1X2I118"/>